<evidence type="ECO:0000256" key="2">
    <source>
        <dbReference type="SAM" id="Phobius"/>
    </source>
</evidence>
<dbReference type="Proteomes" id="UP000237846">
    <property type="component" value="Unassembled WGS sequence"/>
</dbReference>
<comment type="caution">
    <text evidence="3">The sequence shown here is derived from an EMBL/GenBank/DDBJ whole genome shotgun (WGS) entry which is preliminary data.</text>
</comment>
<keyword evidence="2" id="KW-0812">Transmembrane</keyword>
<keyword evidence="4" id="KW-1185">Reference proteome</keyword>
<protein>
    <submittedName>
        <fullName evidence="3">Uncharacterized protein</fullName>
    </submittedName>
</protein>
<proteinExistence type="predicted"/>
<keyword evidence="1" id="KW-0175">Coiled coil</keyword>
<name>A0A2T0PSX6_9ACTN</name>
<evidence type="ECO:0000313" key="3">
    <source>
        <dbReference type="EMBL" id="PRX91997.1"/>
    </source>
</evidence>
<accession>A0A2T0PSX6</accession>
<gene>
    <name evidence="3" type="ORF">CLV72_11270</name>
</gene>
<feature type="transmembrane region" description="Helical" evidence="2">
    <location>
        <begin position="92"/>
        <end position="112"/>
    </location>
</feature>
<dbReference type="EMBL" id="PVZC01000012">
    <property type="protein sequence ID" value="PRX91997.1"/>
    <property type="molecule type" value="Genomic_DNA"/>
</dbReference>
<evidence type="ECO:0000313" key="4">
    <source>
        <dbReference type="Proteomes" id="UP000237846"/>
    </source>
</evidence>
<keyword evidence="2" id="KW-1133">Transmembrane helix</keyword>
<feature type="coiled-coil region" evidence="1">
    <location>
        <begin position="29"/>
        <end position="93"/>
    </location>
</feature>
<dbReference type="AlphaFoldDB" id="A0A2T0PSX6"/>
<reference evidence="3 4" key="1">
    <citation type="submission" date="2018-03" db="EMBL/GenBank/DDBJ databases">
        <title>Genomic Encyclopedia of Archaeal and Bacterial Type Strains, Phase II (KMG-II): from individual species to whole genera.</title>
        <authorList>
            <person name="Goeker M."/>
        </authorList>
    </citation>
    <scope>NUCLEOTIDE SEQUENCE [LARGE SCALE GENOMIC DNA]</scope>
    <source>
        <strain evidence="3 4">DSM 45601</strain>
    </source>
</reference>
<evidence type="ECO:0000256" key="1">
    <source>
        <dbReference type="SAM" id="Coils"/>
    </source>
</evidence>
<keyword evidence="2" id="KW-0472">Membrane</keyword>
<sequence>MARGLNRQEHALNAFRSEVAARFDRTPSMELYTVQHQRMLEKIAELEADLAAERQARAVEVAAVRKAHEDYVKAEAETRKEDVKERLNNKRLMFTALIAPIALILLQLYFAAQGWVR</sequence>
<organism evidence="3 4">
    <name type="scientific">Allonocardiopsis opalescens</name>
    <dbReference type="NCBI Taxonomy" id="1144618"/>
    <lineage>
        <taxon>Bacteria</taxon>
        <taxon>Bacillati</taxon>
        <taxon>Actinomycetota</taxon>
        <taxon>Actinomycetes</taxon>
        <taxon>Streptosporangiales</taxon>
        <taxon>Allonocardiopsis</taxon>
    </lineage>
</organism>